<keyword evidence="2" id="KW-1185">Reference proteome</keyword>
<organism evidence="1 2">
    <name type="scientific">Xyrichtys novacula</name>
    <name type="common">Pearly razorfish</name>
    <name type="synonym">Hemipteronotus novacula</name>
    <dbReference type="NCBI Taxonomy" id="13765"/>
    <lineage>
        <taxon>Eukaryota</taxon>
        <taxon>Metazoa</taxon>
        <taxon>Chordata</taxon>
        <taxon>Craniata</taxon>
        <taxon>Vertebrata</taxon>
        <taxon>Euteleostomi</taxon>
        <taxon>Actinopterygii</taxon>
        <taxon>Neopterygii</taxon>
        <taxon>Teleostei</taxon>
        <taxon>Neoteleostei</taxon>
        <taxon>Acanthomorphata</taxon>
        <taxon>Eupercaria</taxon>
        <taxon>Labriformes</taxon>
        <taxon>Labridae</taxon>
        <taxon>Xyrichtys</taxon>
    </lineage>
</organism>
<protein>
    <submittedName>
        <fullName evidence="1">Uncharacterized protein</fullName>
    </submittedName>
</protein>
<accession>A0AAV1G7D6</accession>
<sequence>MLPSGSQSLGTSELFQYSIHGGNKRRTDGLVCIPQTQRSDSKCALHSRVLLSVTFSVRELHSNRQVFYFTVRMTEKIQQSVCRRLFTHILANPRHRSVPVRFRDT</sequence>
<reference evidence="1" key="1">
    <citation type="submission" date="2023-08" db="EMBL/GenBank/DDBJ databases">
        <authorList>
            <person name="Alioto T."/>
            <person name="Alioto T."/>
            <person name="Gomez Garrido J."/>
        </authorList>
    </citation>
    <scope>NUCLEOTIDE SEQUENCE</scope>
</reference>
<evidence type="ECO:0000313" key="2">
    <source>
        <dbReference type="Proteomes" id="UP001178508"/>
    </source>
</evidence>
<evidence type="ECO:0000313" key="1">
    <source>
        <dbReference type="EMBL" id="CAJ1069936.1"/>
    </source>
</evidence>
<dbReference type="Proteomes" id="UP001178508">
    <property type="component" value="Chromosome 13"/>
</dbReference>
<proteinExistence type="predicted"/>
<dbReference type="EMBL" id="OY660876">
    <property type="protein sequence ID" value="CAJ1069936.1"/>
    <property type="molecule type" value="Genomic_DNA"/>
</dbReference>
<name>A0AAV1G7D6_XYRNO</name>
<dbReference type="AlphaFoldDB" id="A0AAV1G7D6"/>
<gene>
    <name evidence="1" type="ORF">XNOV1_A012882</name>
</gene>